<sequence length="467" mass="51809">MVVLAKDLISKKSLSILNINYRYQLFAALMVQLITFTHGISTGWVSPTLFHLQTDHTAPGFNVSVKQISWIGSLFGLGSLLGNVMFGVLLDRIGRKWCMYMLALPVICAWILIYFAKDHVYLYVARFLIGITGGGNYVVVPIFISEIADPSIRGALSSMAMLMLSFGILVGYIMATYLGYYVNPFIIIIFPLVYLIAATQFPETPQHLLRKHRISDARESFKFYRNIPKTVEASSMPELSDFQELKDNILKANGKSEKLQMDDVFNKEAMKAFVTAIMLVCLNQLSGSFAIINYLSDIFAHTGTNIDPNTCTIIMGAVQIVGTCFSMIVVDRSGRKILLLCSAGGTALGYTSFGIYVKFASPAIKLQYNWLPLVIMAFVIFATSIGLLAQIFTVIVETLPIKVRSAGTSFSMATLSCMVFVALKLFPELMEKYGLDNLMFGCTAICVLGFLYVLIFLKETKGKLLDK</sequence>
<keyword evidence="4" id="KW-0762">Sugar transport</keyword>
<dbReference type="FunFam" id="1.20.1250.20:FF:000218">
    <property type="entry name" value="facilitated trehalose transporter Tret1"/>
    <property type="match status" value="1"/>
</dbReference>
<dbReference type="Pfam" id="PF00083">
    <property type="entry name" value="Sugar_tr"/>
    <property type="match status" value="1"/>
</dbReference>
<dbReference type="Proteomes" id="UP000091820">
    <property type="component" value="Unassembled WGS sequence"/>
</dbReference>
<reference evidence="11" key="1">
    <citation type="submission" date="2014-03" db="EMBL/GenBank/DDBJ databases">
        <authorList>
            <person name="Aksoy S."/>
            <person name="Warren W."/>
            <person name="Wilson R.K."/>
        </authorList>
    </citation>
    <scope>NUCLEOTIDE SEQUENCE [LARGE SCALE GENOMIC DNA]</scope>
    <source>
        <strain evidence="11">IAEA</strain>
    </source>
</reference>
<protein>
    <recommendedName>
        <fullName evidence="9">Major facilitator superfamily (MFS) profile domain-containing protein</fullName>
    </recommendedName>
</protein>
<feature type="transmembrane region" description="Helical" evidence="8">
    <location>
        <begin position="369"/>
        <end position="396"/>
    </location>
</feature>
<dbReference type="InterPro" id="IPR044775">
    <property type="entry name" value="MFS_ERD6/Tret1-like"/>
</dbReference>
<dbReference type="EnsemblMetazoa" id="GBRI018004-RA">
    <property type="protein sequence ID" value="GBRI018004-PA"/>
    <property type="gene ID" value="GBRI018004"/>
</dbReference>
<dbReference type="PROSITE" id="PS00217">
    <property type="entry name" value="SUGAR_TRANSPORT_2"/>
    <property type="match status" value="1"/>
</dbReference>
<keyword evidence="5 8" id="KW-0812">Transmembrane</keyword>
<dbReference type="CDD" id="cd17358">
    <property type="entry name" value="MFS_GLUT6_8_Class3_like"/>
    <property type="match status" value="1"/>
</dbReference>
<keyword evidence="7 8" id="KW-0472">Membrane</keyword>
<reference evidence="10" key="2">
    <citation type="submission" date="2020-05" db="UniProtKB">
        <authorList>
            <consortium name="EnsemblMetazoa"/>
        </authorList>
    </citation>
    <scope>IDENTIFICATION</scope>
    <source>
        <strain evidence="10">IAEA</strain>
    </source>
</reference>
<proteinExistence type="predicted"/>
<evidence type="ECO:0000256" key="5">
    <source>
        <dbReference type="ARBA" id="ARBA00022692"/>
    </source>
</evidence>
<keyword evidence="3" id="KW-1003">Cell membrane</keyword>
<feature type="domain" description="Major facilitator superfamily (MFS) profile" evidence="9">
    <location>
        <begin position="27"/>
        <end position="461"/>
    </location>
</feature>
<feature type="transmembrane region" description="Helical" evidence="8">
    <location>
        <begin position="156"/>
        <end position="175"/>
    </location>
</feature>
<feature type="transmembrane region" description="Helical" evidence="8">
    <location>
        <begin position="68"/>
        <end position="90"/>
    </location>
</feature>
<evidence type="ECO:0000313" key="10">
    <source>
        <dbReference type="EnsemblMetazoa" id="GBRI018004-PA"/>
    </source>
</evidence>
<evidence type="ECO:0000256" key="4">
    <source>
        <dbReference type="ARBA" id="ARBA00022597"/>
    </source>
</evidence>
<keyword evidence="2" id="KW-0813">Transport</keyword>
<feature type="transmembrane region" description="Helical" evidence="8">
    <location>
        <begin position="438"/>
        <end position="457"/>
    </location>
</feature>
<comment type="subcellular location">
    <subcellularLocation>
        <location evidence="1">Cell membrane</location>
        <topology evidence="1">Multi-pass membrane protein</topology>
    </subcellularLocation>
</comment>
<evidence type="ECO:0000256" key="2">
    <source>
        <dbReference type="ARBA" id="ARBA00022448"/>
    </source>
</evidence>
<name>A0A1A9WFL8_9MUSC</name>
<dbReference type="VEuPathDB" id="VectorBase:GBRI018004"/>
<evidence type="ECO:0000256" key="1">
    <source>
        <dbReference type="ARBA" id="ARBA00004651"/>
    </source>
</evidence>
<dbReference type="InterPro" id="IPR005828">
    <property type="entry name" value="MFS_sugar_transport-like"/>
</dbReference>
<dbReference type="PANTHER" id="PTHR48021:SF33">
    <property type="entry name" value="AT22075P-RELATED"/>
    <property type="match status" value="1"/>
</dbReference>
<dbReference type="AlphaFoldDB" id="A0A1A9WFL8"/>
<evidence type="ECO:0000256" key="6">
    <source>
        <dbReference type="ARBA" id="ARBA00022989"/>
    </source>
</evidence>
<dbReference type="SUPFAM" id="SSF103473">
    <property type="entry name" value="MFS general substrate transporter"/>
    <property type="match status" value="1"/>
</dbReference>
<organism evidence="10 11">
    <name type="scientific">Glossina brevipalpis</name>
    <dbReference type="NCBI Taxonomy" id="37001"/>
    <lineage>
        <taxon>Eukaryota</taxon>
        <taxon>Metazoa</taxon>
        <taxon>Ecdysozoa</taxon>
        <taxon>Arthropoda</taxon>
        <taxon>Hexapoda</taxon>
        <taxon>Insecta</taxon>
        <taxon>Pterygota</taxon>
        <taxon>Neoptera</taxon>
        <taxon>Endopterygota</taxon>
        <taxon>Diptera</taxon>
        <taxon>Brachycera</taxon>
        <taxon>Muscomorpha</taxon>
        <taxon>Hippoboscoidea</taxon>
        <taxon>Glossinidae</taxon>
        <taxon>Glossina</taxon>
    </lineage>
</organism>
<dbReference type="PANTHER" id="PTHR48021">
    <property type="match status" value="1"/>
</dbReference>
<evidence type="ECO:0000259" key="9">
    <source>
        <dbReference type="PROSITE" id="PS50850"/>
    </source>
</evidence>
<feature type="transmembrane region" description="Helical" evidence="8">
    <location>
        <begin position="312"/>
        <end position="330"/>
    </location>
</feature>
<dbReference type="InterPro" id="IPR005829">
    <property type="entry name" value="Sugar_transporter_CS"/>
</dbReference>
<dbReference type="InterPro" id="IPR050549">
    <property type="entry name" value="MFS_Trehalose_Transporter"/>
</dbReference>
<feature type="transmembrane region" description="Helical" evidence="8">
    <location>
        <begin position="97"/>
        <end position="116"/>
    </location>
</feature>
<feature type="transmembrane region" description="Helical" evidence="8">
    <location>
        <begin position="272"/>
        <end position="292"/>
    </location>
</feature>
<dbReference type="GO" id="GO:0051119">
    <property type="term" value="F:sugar transmembrane transporter activity"/>
    <property type="evidence" value="ECO:0007669"/>
    <property type="project" value="InterPro"/>
</dbReference>
<evidence type="ECO:0000256" key="3">
    <source>
        <dbReference type="ARBA" id="ARBA00022475"/>
    </source>
</evidence>
<accession>A0A1A9WFL8</accession>
<dbReference type="InterPro" id="IPR020846">
    <property type="entry name" value="MFS_dom"/>
</dbReference>
<dbReference type="Gene3D" id="1.20.1250.20">
    <property type="entry name" value="MFS general substrate transporter like domains"/>
    <property type="match status" value="1"/>
</dbReference>
<keyword evidence="11" id="KW-1185">Reference proteome</keyword>
<evidence type="ECO:0000313" key="11">
    <source>
        <dbReference type="Proteomes" id="UP000091820"/>
    </source>
</evidence>
<dbReference type="PROSITE" id="PS50850">
    <property type="entry name" value="MFS"/>
    <property type="match status" value="1"/>
</dbReference>
<feature type="transmembrane region" description="Helical" evidence="8">
    <location>
        <begin position="122"/>
        <end position="144"/>
    </location>
</feature>
<keyword evidence="6 8" id="KW-1133">Transmembrane helix</keyword>
<evidence type="ECO:0000256" key="7">
    <source>
        <dbReference type="ARBA" id="ARBA00023136"/>
    </source>
</evidence>
<dbReference type="GO" id="GO:0005886">
    <property type="term" value="C:plasma membrane"/>
    <property type="evidence" value="ECO:0007669"/>
    <property type="project" value="UniProtKB-SubCell"/>
</dbReference>
<feature type="transmembrane region" description="Helical" evidence="8">
    <location>
        <begin position="181"/>
        <end position="201"/>
    </location>
</feature>
<dbReference type="STRING" id="37001.A0A1A9WFL8"/>
<feature type="transmembrane region" description="Helical" evidence="8">
    <location>
        <begin position="21"/>
        <end position="40"/>
    </location>
</feature>
<evidence type="ECO:0000256" key="8">
    <source>
        <dbReference type="SAM" id="Phobius"/>
    </source>
</evidence>
<feature type="transmembrane region" description="Helical" evidence="8">
    <location>
        <begin position="408"/>
        <end position="426"/>
    </location>
</feature>
<dbReference type="InterPro" id="IPR036259">
    <property type="entry name" value="MFS_trans_sf"/>
</dbReference>
<feature type="transmembrane region" description="Helical" evidence="8">
    <location>
        <begin position="337"/>
        <end position="357"/>
    </location>
</feature>